<evidence type="ECO:0000313" key="2">
    <source>
        <dbReference type="Proteomes" id="UP000031802"/>
    </source>
</evidence>
<reference evidence="2" key="1">
    <citation type="submission" date="2014-04" db="EMBL/GenBank/DDBJ databases">
        <title>Whole-Genome optical mapping and complete genome sequence of Sphingobacterium deserti sp. nov., a new spaces isolated from desert in the west of China.</title>
        <authorList>
            <person name="Teng C."/>
            <person name="Zhou Z."/>
            <person name="Li X."/>
            <person name="Chen M."/>
            <person name="Lin M."/>
            <person name="Wang L."/>
            <person name="Su S."/>
            <person name="Zhang C."/>
            <person name="Zhang W."/>
        </authorList>
    </citation>
    <scope>NUCLEOTIDE SEQUENCE [LARGE SCALE GENOMIC DNA]</scope>
    <source>
        <strain evidence="2">ACCC05744</strain>
    </source>
</reference>
<sequence>MRYYFDLVKHFIVANSRHGTHSPFVYALADQVIYNKTHFWSTEVSFPPSFFWRYRQLLSAVLSYLDVNELTLPESSQKSAAVWVDLATVSSAELFQLLQNGKILIVHEPYKCRSRWKELIADSRVIVSVDLFHFGIVMRREGQRKENFRLRYPYRNDK</sequence>
<dbReference type="RefSeq" id="WP_037495642.1">
    <property type="nucleotide sequence ID" value="NZ_JJMU01000012.1"/>
</dbReference>
<comment type="caution">
    <text evidence="1">The sequence shown here is derived from an EMBL/GenBank/DDBJ whole genome shotgun (WGS) entry which is preliminary data.</text>
</comment>
<gene>
    <name evidence="1" type="ORF">DI53_0813</name>
</gene>
<name>A0A0B8TBA2_9SPHI</name>
<dbReference type="AlphaFoldDB" id="A0A0B8TBA2"/>
<organism evidence="1 2">
    <name type="scientific">Sphingobacterium deserti</name>
    <dbReference type="NCBI Taxonomy" id="1229276"/>
    <lineage>
        <taxon>Bacteria</taxon>
        <taxon>Pseudomonadati</taxon>
        <taxon>Bacteroidota</taxon>
        <taxon>Sphingobacteriia</taxon>
        <taxon>Sphingobacteriales</taxon>
        <taxon>Sphingobacteriaceae</taxon>
        <taxon>Sphingobacterium</taxon>
    </lineage>
</organism>
<keyword evidence="2" id="KW-1185">Reference proteome</keyword>
<dbReference type="EMBL" id="JJMU01000012">
    <property type="protein sequence ID" value="KGE15440.1"/>
    <property type="molecule type" value="Genomic_DNA"/>
</dbReference>
<dbReference type="Proteomes" id="UP000031802">
    <property type="component" value="Unassembled WGS sequence"/>
</dbReference>
<accession>A0A0B8TBA2</accession>
<dbReference type="OrthoDB" id="5464618at2"/>
<reference evidence="1 2" key="2">
    <citation type="journal article" date="2015" name="PLoS ONE">
        <title>Whole-Genome Optical Mapping and Finished Genome Sequence of Sphingobacterium deserti sp. nov., a New Species Isolated from the Western Desert of China.</title>
        <authorList>
            <person name="Teng C."/>
            <person name="Zhou Z."/>
            <person name="Molnar I."/>
            <person name="Li X."/>
            <person name="Tang R."/>
            <person name="Chen M."/>
            <person name="Wang L."/>
            <person name="Su S."/>
            <person name="Zhang W."/>
            <person name="Lin M."/>
        </authorList>
    </citation>
    <scope>NUCLEOTIDE SEQUENCE [LARGE SCALE GENOMIC DNA]</scope>
    <source>
        <strain evidence="2">ACCC05744</strain>
    </source>
</reference>
<protein>
    <submittedName>
        <fullName evidence="1">Uncharacterized protein</fullName>
    </submittedName>
</protein>
<dbReference type="STRING" id="1229276.DI53_0813"/>
<proteinExistence type="predicted"/>
<dbReference type="eggNOG" id="ENOG5030RVK">
    <property type="taxonomic scope" value="Bacteria"/>
</dbReference>
<evidence type="ECO:0000313" key="1">
    <source>
        <dbReference type="EMBL" id="KGE15440.1"/>
    </source>
</evidence>